<evidence type="ECO:0000313" key="6">
    <source>
        <dbReference type="Proteomes" id="UP000597444"/>
    </source>
</evidence>
<dbReference type="PANTHER" id="PTHR33204">
    <property type="entry name" value="TRANSCRIPTIONAL REGULATOR, MARR FAMILY"/>
    <property type="match status" value="1"/>
</dbReference>
<evidence type="ECO:0000259" key="4">
    <source>
        <dbReference type="PROSITE" id="PS51118"/>
    </source>
</evidence>
<keyword evidence="2" id="KW-0238">DNA-binding</keyword>
<sequence length="237" mass="27684">MPRVKKYDACPLGGVGVSGRGKSWIWYNLLSGSKRFGELQRLLPETSRQMLTIQLRELEQSGVLHRRVYAQRSPKVEYVLTEPARTIEPLLRQMHEWSAWYRAETGMEFDWSLSMGGRWRFWVWYLLLSGNKRFCDLQRLLPRASRQMLSIQLRALEQMGVLRRVAASKSAPKGEYALTELGQQVGPLMRQMYAWGRWWCEQTGIDFEWPVSDVVERERIVLTCRNTSGNVIESVRV</sequence>
<proteinExistence type="predicted"/>
<evidence type="ECO:0000256" key="1">
    <source>
        <dbReference type="ARBA" id="ARBA00023015"/>
    </source>
</evidence>
<evidence type="ECO:0000256" key="2">
    <source>
        <dbReference type="ARBA" id="ARBA00023125"/>
    </source>
</evidence>
<dbReference type="GO" id="GO:0003677">
    <property type="term" value="F:DNA binding"/>
    <property type="evidence" value="ECO:0007669"/>
    <property type="project" value="UniProtKB-KW"/>
</dbReference>
<keyword evidence="6" id="KW-1185">Reference proteome</keyword>
<dbReference type="InterPro" id="IPR036390">
    <property type="entry name" value="WH_DNA-bd_sf"/>
</dbReference>
<dbReference type="AlphaFoldDB" id="A0A8J3N730"/>
<evidence type="ECO:0000313" key="5">
    <source>
        <dbReference type="EMBL" id="GHO98050.1"/>
    </source>
</evidence>
<gene>
    <name evidence="5" type="ORF">KSF_080980</name>
</gene>
<reference evidence="5" key="1">
    <citation type="submission" date="2020-10" db="EMBL/GenBank/DDBJ databases">
        <title>Taxonomic study of unclassified bacteria belonging to the class Ktedonobacteria.</title>
        <authorList>
            <person name="Yabe S."/>
            <person name="Wang C.M."/>
            <person name="Zheng Y."/>
            <person name="Sakai Y."/>
            <person name="Cavaletti L."/>
            <person name="Monciardini P."/>
            <person name="Donadio S."/>
        </authorList>
    </citation>
    <scope>NUCLEOTIDE SEQUENCE</scope>
    <source>
        <strain evidence="5">ID150040</strain>
    </source>
</reference>
<feature type="domain" description="HTH hxlR-type" evidence="4">
    <location>
        <begin position="10"/>
        <end position="106"/>
    </location>
</feature>
<organism evidence="5 6">
    <name type="scientific">Reticulibacter mediterranei</name>
    <dbReference type="NCBI Taxonomy" id="2778369"/>
    <lineage>
        <taxon>Bacteria</taxon>
        <taxon>Bacillati</taxon>
        <taxon>Chloroflexota</taxon>
        <taxon>Ktedonobacteria</taxon>
        <taxon>Ktedonobacterales</taxon>
        <taxon>Reticulibacteraceae</taxon>
        <taxon>Reticulibacter</taxon>
    </lineage>
</organism>
<comment type="caution">
    <text evidence="5">The sequence shown here is derived from an EMBL/GenBank/DDBJ whole genome shotgun (WGS) entry which is preliminary data.</text>
</comment>
<dbReference type="Proteomes" id="UP000597444">
    <property type="component" value="Unassembled WGS sequence"/>
</dbReference>
<dbReference type="Pfam" id="PF01638">
    <property type="entry name" value="HxlR"/>
    <property type="match status" value="2"/>
</dbReference>
<protein>
    <recommendedName>
        <fullName evidence="4">HTH hxlR-type domain-containing protein</fullName>
    </recommendedName>
</protein>
<accession>A0A8J3N730</accession>
<name>A0A8J3N730_9CHLR</name>
<dbReference type="SUPFAM" id="SSF46785">
    <property type="entry name" value="Winged helix' DNA-binding domain"/>
    <property type="match status" value="2"/>
</dbReference>
<keyword evidence="1" id="KW-0805">Transcription regulation</keyword>
<dbReference type="InterPro" id="IPR036388">
    <property type="entry name" value="WH-like_DNA-bd_sf"/>
</dbReference>
<keyword evidence="3" id="KW-0804">Transcription</keyword>
<feature type="domain" description="HTH hxlR-type" evidence="4">
    <location>
        <begin position="103"/>
        <end position="204"/>
    </location>
</feature>
<dbReference type="InterPro" id="IPR002577">
    <property type="entry name" value="HTH_HxlR"/>
</dbReference>
<dbReference type="EMBL" id="BNJK01000002">
    <property type="protein sequence ID" value="GHO98050.1"/>
    <property type="molecule type" value="Genomic_DNA"/>
</dbReference>
<dbReference type="PROSITE" id="PS51118">
    <property type="entry name" value="HTH_HXLR"/>
    <property type="match status" value="2"/>
</dbReference>
<dbReference type="RefSeq" id="WP_220208818.1">
    <property type="nucleotide sequence ID" value="NZ_BNJK01000002.1"/>
</dbReference>
<dbReference type="PANTHER" id="PTHR33204:SF33">
    <property type="entry name" value="TRANSCRIPTIONAL REGULATOR, MARR FAMILY"/>
    <property type="match status" value="1"/>
</dbReference>
<dbReference type="Gene3D" id="1.10.10.10">
    <property type="entry name" value="Winged helix-like DNA-binding domain superfamily/Winged helix DNA-binding domain"/>
    <property type="match status" value="2"/>
</dbReference>
<evidence type="ECO:0000256" key="3">
    <source>
        <dbReference type="ARBA" id="ARBA00023163"/>
    </source>
</evidence>